<dbReference type="FunFam" id="1.10.110.10:FF:000001">
    <property type="entry name" value="Bifunctional inhibitor/lipid-transfer protein/seed storage 2S albumin superfamily protein"/>
    <property type="match status" value="1"/>
</dbReference>
<evidence type="ECO:0000256" key="7">
    <source>
        <dbReference type="ARBA" id="ARBA00023288"/>
    </source>
</evidence>
<dbReference type="OrthoDB" id="1938537at2759"/>
<keyword evidence="9" id="KW-1133">Transmembrane helix</keyword>
<evidence type="ECO:0000256" key="4">
    <source>
        <dbReference type="ARBA" id="ARBA00022729"/>
    </source>
</evidence>
<dbReference type="PRINTS" id="PR00382">
    <property type="entry name" value="LIPIDTRNSFER"/>
</dbReference>
<feature type="compositionally biased region" description="Low complexity" evidence="8">
    <location>
        <begin position="156"/>
        <end position="165"/>
    </location>
</feature>
<organism evidence="11 12">
    <name type="scientific">Papaver somniferum</name>
    <name type="common">Opium poppy</name>
    <dbReference type="NCBI Taxonomy" id="3469"/>
    <lineage>
        <taxon>Eukaryota</taxon>
        <taxon>Viridiplantae</taxon>
        <taxon>Streptophyta</taxon>
        <taxon>Embryophyta</taxon>
        <taxon>Tracheophyta</taxon>
        <taxon>Spermatophyta</taxon>
        <taxon>Magnoliopsida</taxon>
        <taxon>Ranunculales</taxon>
        <taxon>Papaveraceae</taxon>
        <taxon>Papaveroideae</taxon>
        <taxon>Papaver</taxon>
    </lineage>
</organism>
<dbReference type="Gramene" id="RZC79188">
    <property type="protein sequence ID" value="RZC79188"/>
    <property type="gene ID" value="C5167_003440"/>
</dbReference>
<keyword evidence="7" id="KW-0449">Lipoprotein</keyword>
<evidence type="ECO:0000256" key="6">
    <source>
        <dbReference type="ARBA" id="ARBA00023180"/>
    </source>
</evidence>
<dbReference type="EMBL" id="CM010723">
    <property type="protein sequence ID" value="RZC79188.1"/>
    <property type="molecule type" value="Genomic_DNA"/>
</dbReference>
<keyword evidence="9" id="KW-0812">Transmembrane</keyword>
<dbReference type="Pfam" id="PF14368">
    <property type="entry name" value="LTP_2"/>
    <property type="match status" value="1"/>
</dbReference>
<keyword evidence="6" id="KW-0325">Glycoprotein</keyword>
<comment type="similarity">
    <text evidence="2">Belongs to the plant LTP family.</text>
</comment>
<dbReference type="InterPro" id="IPR036312">
    <property type="entry name" value="Bifun_inhib/LTP/seed_sf"/>
</dbReference>
<comment type="subcellular location">
    <subcellularLocation>
        <location evidence="1">Cell membrane</location>
        <topology evidence="1">Lipid-anchor</topology>
        <topology evidence="1">GPI-anchor</topology>
    </subcellularLocation>
</comment>
<evidence type="ECO:0000256" key="5">
    <source>
        <dbReference type="ARBA" id="ARBA00023157"/>
    </source>
</evidence>
<dbReference type="GO" id="GO:0006869">
    <property type="term" value="P:lipid transport"/>
    <property type="evidence" value="ECO:0007669"/>
    <property type="project" value="InterPro"/>
</dbReference>
<dbReference type="Proteomes" id="UP000316621">
    <property type="component" value="Chromosome 9"/>
</dbReference>
<evidence type="ECO:0000256" key="3">
    <source>
        <dbReference type="ARBA" id="ARBA00022622"/>
    </source>
</evidence>
<proteinExistence type="inferred from homology"/>
<dbReference type="InterPro" id="IPR000528">
    <property type="entry name" value="Plant_nsLTP"/>
</dbReference>
<keyword evidence="3" id="KW-0336">GPI-anchor</keyword>
<evidence type="ECO:0000256" key="2">
    <source>
        <dbReference type="ARBA" id="ARBA00009748"/>
    </source>
</evidence>
<name>A0A4Y7L439_PAPSO</name>
<keyword evidence="4" id="KW-0732">Signal</keyword>
<dbReference type="SMART" id="SM00499">
    <property type="entry name" value="AAI"/>
    <property type="match status" value="1"/>
</dbReference>
<keyword evidence="12" id="KW-1185">Reference proteome</keyword>
<keyword evidence="9" id="KW-0472">Membrane</keyword>
<dbReference type="Gene3D" id="1.10.110.10">
    <property type="entry name" value="Plant lipid-transfer and hydrophobic proteins"/>
    <property type="match status" value="1"/>
</dbReference>
<evidence type="ECO:0000313" key="11">
    <source>
        <dbReference type="EMBL" id="RZC79188.1"/>
    </source>
</evidence>
<feature type="transmembrane region" description="Helical" evidence="9">
    <location>
        <begin position="25"/>
        <end position="44"/>
    </location>
</feature>
<evidence type="ECO:0000256" key="1">
    <source>
        <dbReference type="ARBA" id="ARBA00004609"/>
    </source>
</evidence>
<dbReference type="GO" id="GO:0005886">
    <property type="term" value="C:plasma membrane"/>
    <property type="evidence" value="ECO:0007669"/>
    <property type="project" value="UniProtKB-SubCell"/>
</dbReference>
<accession>A0A4Y7L439</accession>
<feature type="region of interest" description="Disordered" evidence="8">
    <location>
        <begin position="156"/>
        <end position="186"/>
    </location>
</feature>
<dbReference type="OMA" id="ITQCPEL"/>
<keyword evidence="5" id="KW-1015">Disulfide bond</keyword>
<dbReference type="GO" id="GO:0098552">
    <property type="term" value="C:side of membrane"/>
    <property type="evidence" value="ECO:0007669"/>
    <property type="project" value="UniProtKB-KW"/>
</dbReference>
<gene>
    <name evidence="11" type="ORF">C5167_003440</name>
</gene>
<protein>
    <recommendedName>
        <fullName evidence="10">Bifunctional inhibitor/plant lipid transfer protein/seed storage helical domain-containing protein</fullName>
    </recommendedName>
</protein>
<dbReference type="AlphaFoldDB" id="A0A4Y7L439"/>
<dbReference type="PANTHER" id="PTHR33044">
    <property type="entry name" value="BIFUNCTIONAL INHIBITOR/LIPID-TRANSFER PROTEIN/SEED STORAGE 2S ALBUMIN SUPERFAMILY PROTEIN-RELATED"/>
    <property type="match status" value="1"/>
</dbReference>
<reference evidence="11 12" key="1">
    <citation type="journal article" date="2018" name="Science">
        <title>The opium poppy genome and morphinan production.</title>
        <authorList>
            <person name="Guo L."/>
            <person name="Winzer T."/>
            <person name="Yang X."/>
            <person name="Li Y."/>
            <person name="Ning Z."/>
            <person name="He Z."/>
            <person name="Teodor R."/>
            <person name="Lu Y."/>
            <person name="Bowser T.A."/>
            <person name="Graham I.A."/>
            <person name="Ye K."/>
        </authorList>
    </citation>
    <scope>NUCLEOTIDE SEQUENCE [LARGE SCALE GENOMIC DNA]</scope>
    <source>
        <strain evidence="12">cv. HN1</strain>
        <tissue evidence="11">Leaves</tissue>
    </source>
</reference>
<sequence length="210" mass="22279">MHLFLLNENALLSLSREELVVQKRLLMMKIAVFLIVGMVLVGCVKSDVDKDKGECQDQLIKLSTCLSYVGGTSKAPTPSCCTGLAEVLSTTKKCLCLLVKDRDNPALGLHINSTRALGLPRSCNVPANISHCPALLHLAPNSPGAKVFEDFTSSSANTKTNSTGNLPSPTADAGAKDVKKNGGHKSTGSVWVGIKMLSMVMILDVLLFGV</sequence>
<dbReference type="InterPro" id="IPR016140">
    <property type="entry name" value="Bifunc_inhib/LTP/seed_store"/>
</dbReference>
<evidence type="ECO:0000256" key="8">
    <source>
        <dbReference type="SAM" id="MobiDB-lite"/>
    </source>
</evidence>
<dbReference type="SUPFAM" id="SSF47699">
    <property type="entry name" value="Bifunctional inhibitor/lipid-transfer protein/seed storage 2S albumin"/>
    <property type="match status" value="1"/>
</dbReference>
<evidence type="ECO:0000256" key="9">
    <source>
        <dbReference type="SAM" id="Phobius"/>
    </source>
</evidence>
<dbReference type="InterPro" id="IPR043325">
    <property type="entry name" value="LTSS"/>
</dbReference>
<evidence type="ECO:0000313" key="12">
    <source>
        <dbReference type="Proteomes" id="UP000316621"/>
    </source>
</evidence>
<evidence type="ECO:0000259" key="10">
    <source>
        <dbReference type="SMART" id="SM00499"/>
    </source>
</evidence>
<dbReference type="CDD" id="cd00010">
    <property type="entry name" value="AAI_LTSS"/>
    <property type="match status" value="1"/>
</dbReference>
<dbReference type="GO" id="GO:0008289">
    <property type="term" value="F:lipid binding"/>
    <property type="evidence" value="ECO:0007669"/>
    <property type="project" value="InterPro"/>
</dbReference>
<dbReference type="STRING" id="3469.A0A4Y7L439"/>
<feature type="domain" description="Bifunctional inhibitor/plant lipid transfer protein/seed storage helical" evidence="10">
    <location>
        <begin position="55"/>
        <end position="132"/>
    </location>
</feature>
<feature type="transmembrane region" description="Helical" evidence="9">
    <location>
        <begin position="189"/>
        <end position="209"/>
    </location>
</feature>